<keyword evidence="2" id="KW-1185">Reference proteome</keyword>
<dbReference type="Proteomes" id="UP000499080">
    <property type="component" value="Unassembled WGS sequence"/>
</dbReference>
<evidence type="ECO:0000313" key="1">
    <source>
        <dbReference type="EMBL" id="GBO29999.1"/>
    </source>
</evidence>
<proteinExistence type="predicted"/>
<gene>
    <name evidence="1" type="ORF">AVEN_236078_1</name>
</gene>
<organism evidence="1 2">
    <name type="scientific">Araneus ventricosus</name>
    <name type="common">Orbweaver spider</name>
    <name type="synonym">Epeira ventricosa</name>
    <dbReference type="NCBI Taxonomy" id="182803"/>
    <lineage>
        <taxon>Eukaryota</taxon>
        <taxon>Metazoa</taxon>
        <taxon>Ecdysozoa</taxon>
        <taxon>Arthropoda</taxon>
        <taxon>Chelicerata</taxon>
        <taxon>Arachnida</taxon>
        <taxon>Araneae</taxon>
        <taxon>Araneomorphae</taxon>
        <taxon>Entelegynae</taxon>
        <taxon>Araneoidea</taxon>
        <taxon>Araneidae</taxon>
        <taxon>Araneus</taxon>
    </lineage>
</organism>
<dbReference type="AlphaFoldDB" id="A0A4Y2VXX8"/>
<dbReference type="EMBL" id="BGPR01053204">
    <property type="protein sequence ID" value="GBO29999.1"/>
    <property type="molecule type" value="Genomic_DNA"/>
</dbReference>
<protein>
    <submittedName>
        <fullName evidence="1">Uncharacterized protein</fullName>
    </submittedName>
</protein>
<name>A0A4Y2VXX8_ARAVE</name>
<evidence type="ECO:0000313" key="2">
    <source>
        <dbReference type="Proteomes" id="UP000499080"/>
    </source>
</evidence>
<reference evidence="1 2" key="1">
    <citation type="journal article" date="2019" name="Sci. Rep.">
        <title>Orb-weaving spider Araneus ventricosus genome elucidates the spidroin gene catalogue.</title>
        <authorList>
            <person name="Kono N."/>
            <person name="Nakamura H."/>
            <person name="Ohtoshi R."/>
            <person name="Moran D.A.P."/>
            <person name="Shinohara A."/>
            <person name="Yoshida Y."/>
            <person name="Fujiwara M."/>
            <person name="Mori M."/>
            <person name="Tomita M."/>
            <person name="Arakawa K."/>
        </authorList>
    </citation>
    <scope>NUCLEOTIDE SEQUENCE [LARGE SCALE GENOMIC DNA]</scope>
</reference>
<comment type="caution">
    <text evidence="1">The sequence shown here is derived from an EMBL/GenBank/DDBJ whole genome shotgun (WGS) entry which is preliminary data.</text>
</comment>
<sequence length="97" mass="11591">MEFVYFKRFTEDIPGKAHALQTITTEQYASILRFYELDEFILRGEDSVDLLRSVIPYSEIIKQDSPQDLYYVKVLNWPYLKVMCLKCANNNPLLWKY</sequence>
<accession>A0A4Y2VXX8</accession>
<dbReference type="OrthoDB" id="6417357at2759"/>